<feature type="transmembrane region" description="Helical" evidence="9">
    <location>
        <begin position="96"/>
        <end position="114"/>
    </location>
</feature>
<dbReference type="AlphaFoldDB" id="A0A5C4RXW3"/>
<comment type="caution">
    <text evidence="9">Lacks conserved residue(s) required for the propagation of feature annotation.</text>
</comment>
<evidence type="ECO:0000256" key="5">
    <source>
        <dbReference type="ARBA" id="ARBA00022750"/>
    </source>
</evidence>
<evidence type="ECO:0000256" key="8">
    <source>
        <dbReference type="ARBA" id="ARBA00023136"/>
    </source>
</evidence>
<evidence type="ECO:0000256" key="9">
    <source>
        <dbReference type="HAMAP-Rule" id="MF_00161"/>
    </source>
</evidence>
<keyword evidence="12" id="KW-0449">Lipoprotein</keyword>
<dbReference type="EC" id="3.4.23.36" evidence="9"/>
<evidence type="ECO:0000256" key="2">
    <source>
        <dbReference type="ARBA" id="ARBA00022475"/>
    </source>
</evidence>
<dbReference type="EMBL" id="SMDR01000001">
    <property type="protein sequence ID" value="TNJ35845.1"/>
    <property type="molecule type" value="Genomic_DNA"/>
</dbReference>
<evidence type="ECO:0000313" key="13">
    <source>
        <dbReference type="Proteomes" id="UP000305760"/>
    </source>
</evidence>
<dbReference type="RefSeq" id="WP_139447714.1">
    <property type="nucleotide sequence ID" value="NZ_SMDR01000001.1"/>
</dbReference>
<dbReference type="PROSITE" id="PS00855">
    <property type="entry name" value="SPASE_II"/>
    <property type="match status" value="1"/>
</dbReference>
<comment type="pathway">
    <text evidence="9">Protein modification; lipoprotein biosynthesis (signal peptide cleavage).</text>
</comment>
<evidence type="ECO:0000256" key="4">
    <source>
        <dbReference type="ARBA" id="ARBA00022692"/>
    </source>
</evidence>
<keyword evidence="8 9" id="KW-0472">Membrane</keyword>
<dbReference type="PANTHER" id="PTHR33695:SF1">
    <property type="entry name" value="LIPOPROTEIN SIGNAL PEPTIDASE"/>
    <property type="match status" value="1"/>
</dbReference>
<sequence length="170" mass="18622">MMALPKPNALSWLGLSVLLIVADQWSKAWATASLVYRQSVPVIEGYWDWTLVHNYGAAFSFLSDAGGWQRWFFGGLAVVISAALSVMLARTPRSDWRTALPFALVIAGALGNLVDRVRYGYVVDFVDWYLGFTDLPHWPAFNVADACIVVGAVLLVLFSFKAPDPAPKGG</sequence>
<comment type="subcellular location">
    <subcellularLocation>
        <location evidence="9">Cell membrane</location>
        <topology evidence="9">Multi-pass membrane protein</topology>
    </subcellularLocation>
</comment>
<keyword evidence="5 9" id="KW-0064">Aspartyl protease</keyword>
<dbReference type="Proteomes" id="UP000305760">
    <property type="component" value="Unassembled WGS sequence"/>
</dbReference>
<evidence type="ECO:0000256" key="1">
    <source>
        <dbReference type="ARBA" id="ARBA00006139"/>
    </source>
</evidence>
<feature type="active site" evidence="9">
    <location>
        <position position="124"/>
    </location>
</feature>
<organism evidence="12 13">
    <name type="scientific">Arenimonas terrae</name>
    <dbReference type="NCBI Taxonomy" id="2546226"/>
    <lineage>
        <taxon>Bacteria</taxon>
        <taxon>Pseudomonadati</taxon>
        <taxon>Pseudomonadota</taxon>
        <taxon>Gammaproteobacteria</taxon>
        <taxon>Lysobacterales</taxon>
        <taxon>Lysobacteraceae</taxon>
        <taxon>Arenimonas</taxon>
    </lineage>
</organism>
<dbReference type="NCBIfam" id="TIGR00077">
    <property type="entry name" value="lspA"/>
    <property type="match status" value="1"/>
</dbReference>
<feature type="active site" evidence="9">
    <location>
        <position position="145"/>
    </location>
</feature>
<feature type="transmembrane region" description="Helical" evidence="9">
    <location>
        <begin position="71"/>
        <end position="89"/>
    </location>
</feature>
<proteinExistence type="inferred from homology"/>
<dbReference type="HAMAP" id="MF_00161">
    <property type="entry name" value="LspA"/>
    <property type="match status" value="1"/>
</dbReference>
<accession>A0A5C4RXW3</accession>
<dbReference type="Pfam" id="PF01252">
    <property type="entry name" value="Peptidase_A8"/>
    <property type="match status" value="1"/>
</dbReference>
<dbReference type="OrthoDB" id="9810259at2"/>
<feature type="transmembrane region" description="Helical" evidence="9">
    <location>
        <begin position="138"/>
        <end position="160"/>
    </location>
</feature>
<evidence type="ECO:0000313" key="12">
    <source>
        <dbReference type="EMBL" id="TNJ35845.1"/>
    </source>
</evidence>
<dbReference type="InterPro" id="IPR001872">
    <property type="entry name" value="Peptidase_A8"/>
</dbReference>
<comment type="similarity">
    <text evidence="1 9 11">Belongs to the peptidase A8 family.</text>
</comment>
<protein>
    <recommendedName>
        <fullName evidence="9">Lipoprotein signal peptidase</fullName>
        <ecNumber evidence="9">3.4.23.36</ecNumber>
    </recommendedName>
    <alternativeName>
        <fullName evidence="9">Prolipoprotein signal peptidase</fullName>
    </alternativeName>
    <alternativeName>
        <fullName evidence="9">Signal peptidase II</fullName>
        <shortName evidence="9">SPase II</shortName>
    </alternativeName>
</protein>
<dbReference type="UniPathway" id="UPA00665"/>
<dbReference type="GO" id="GO:0004190">
    <property type="term" value="F:aspartic-type endopeptidase activity"/>
    <property type="evidence" value="ECO:0007669"/>
    <property type="project" value="UniProtKB-UniRule"/>
</dbReference>
<evidence type="ECO:0000256" key="11">
    <source>
        <dbReference type="RuleBase" id="RU004181"/>
    </source>
</evidence>
<gene>
    <name evidence="9" type="primary">lspA</name>
    <name evidence="12" type="ORF">E1B00_05050</name>
</gene>
<keyword evidence="6 9" id="KW-0378">Hydrolase</keyword>
<dbReference type="GO" id="GO:0006508">
    <property type="term" value="P:proteolysis"/>
    <property type="evidence" value="ECO:0007669"/>
    <property type="project" value="UniProtKB-KW"/>
</dbReference>
<comment type="function">
    <text evidence="9 10">This protein specifically catalyzes the removal of signal peptides from prolipoproteins.</text>
</comment>
<evidence type="ECO:0000256" key="7">
    <source>
        <dbReference type="ARBA" id="ARBA00022989"/>
    </source>
</evidence>
<keyword evidence="7 9" id="KW-1133">Transmembrane helix</keyword>
<keyword evidence="13" id="KW-1185">Reference proteome</keyword>
<comment type="caution">
    <text evidence="12">The sequence shown here is derived from an EMBL/GenBank/DDBJ whole genome shotgun (WGS) entry which is preliminary data.</text>
</comment>
<dbReference type="PRINTS" id="PR00781">
    <property type="entry name" value="LIPOSIGPTASE"/>
</dbReference>
<evidence type="ECO:0000256" key="6">
    <source>
        <dbReference type="ARBA" id="ARBA00022801"/>
    </source>
</evidence>
<evidence type="ECO:0000256" key="3">
    <source>
        <dbReference type="ARBA" id="ARBA00022670"/>
    </source>
</evidence>
<dbReference type="GO" id="GO:0005886">
    <property type="term" value="C:plasma membrane"/>
    <property type="evidence" value="ECO:0007669"/>
    <property type="project" value="UniProtKB-SubCell"/>
</dbReference>
<reference evidence="12 13" key="1">
    <citation type="submission" date="2019-03" db="EMBL/GenBank/DDBJ databases">
        <title>Arenimonas daejeonensis sp. nov., isolated from compost.</title>
        <authorList>
            <person name="Jeon C.O."/>
        </authorList>
    </citation>
    <scope>NUCLEOTIDE SEQUENCE [LARGE SCALE GENOMIC DNA]</scope>
    <source>
        <strain evidence="12 13">R29</strain>
    </source>
</reference>
<keyword evidence="4 9" id="KW-0812">Transmembrane</keyword>
<dbReference type="PANTHER" id="PTHR33695">
    <property type="entry name" value="LIPOPROTEIN SIGNAL PEPTIDASE"/>
    <property type="match status" value="1"/>
</dbReference>
<name>A0A5C4RXW3_9GAMM</name>
<keyword evidence="2 9" id="KW-1003">Cell membrane</keyword>
<comment type="catalytic activity">
    <reaction evidence="9 10">
        <text>Release of signal peptides from bacterial membrane prolipoproteins. Hydrolyzes -Xaa-Yaa-Zaa-|-(S,diacylglyceryl)Cys-, in which Xaa is hydrophobic (preferably Leu), and Yaa (Ala or Ser) and Zaa (Gly or Ala) have small, neutral side chains.</text>
        <dbReference type="EC" id="3.4.23.36"/>
    </reaction>
</comment>
<evidence type="ECO:0000256" key="10">
    <source>
        <dbReference type="RuleBase" id="RU000594"/>
    </source>
</evidence>
<keyword evidence="3 9" id="KW-0645">Protease</keyword>